<keyword evidence="3" id="KW-1185">Reference proteome</keyword>
<feature type="region of interest" description="Disordered" evidence="1">
    <location>
        <begin position="16"/>
        <end position="53"/>
    </location>
</feature>
<gene>
    <name evidence="2" type="ORF">PACLA_8A021900</name>
</gene>
<evidence type="ECO:0000256" key="1">
    <source>
        <dbReference type="SAM" id="MobiDB-lite"/>
    </source>
</evidence>
<evidence type="ECO:0000313" key="3">
    <source>
        <dbReference type="Proteomes" id="UP001152795"/>
    </source>
</evidence>
<dbReference type="AlphaFoldDB" id="A0A7D9HQH0"/>
<reference evidence="2" key="1">
    <citation type="submission" date="2020-04" db="EMBL/GenBank/DDBJ databases">
        <authorList>
            <person name="Alioto T."/>
            <person name="Alioto T."/>
            <person name="Gomez Garrido J."/>
        </authorList>
    </citation>
    <scope>NUCLEOTIDE SEQUENCE</scope>
    <source>
        <strain evidence="2">A484AB</strain>
    </source>
</reference>
<dbReference type="EMBL" id="CACRXK020001300">
    <property type="protein sequence ID" value="CAB3988264.1"/>
    <property type="molecule type" value="Genomic_DNA"/>
</dbReference>
<sequence>MPMEALIISLTCVQLHPTDPRQQDPGMTSVETTSNSPVPPTPVPSNTAVTDQAASAVTQEQSMMRELANRTIPDENLNKYLHHLKPKTPVNIVYLQHEFKNHPDVLFISNLVQGFRDGFSIGFEGPRMPH</sequence>
<dbReference type="Proteomes" id="UP001152795">
    <property type="component" value="Unassembled WGS sequence"/>
</dbReference>
<name>A0A7D9HQH0_PARCT</name>
<proteinExistence type="predicted"/>
<comment type="caution">
    <text evidence="2">The sequence shown here is derived from an EMBL/GenBank/DDBJ whole genome shotgun (WGS) entry which is preliminary data.</text>
</comment>
<accession>A0A7D9HQH0</accession>
<protein>
    <submittedName>
        <fullName evidence="2">Uncharacterized protein</fullName>
    </submittedName>
</protein>
<organism evidence="2 3">
    <name type="scientific">Paramuricea clavata</name>
    <name type="common">Red gorgonian</name>
    <name type="synonym">Violescent sea-whip</name>
    <dbReference type="NCBI Taxonomy" id="317549"/>
    <lineage>
        <taxon>Eukaryota</taxon>
        <taxon>Metazoa</taxon>
        <taxon>Cnidaria</taxon>
        <taxon>Anthozoa</taxon>
        <taxon>Octocorallia</taxon>
        <taxon>Malacalcyonacea</taxon>
        <taxon>Plexauridae</taxon>
        <taxon>Paramuricea</taxon>
    </lineage>
</organism>
<evidence type="ECO:0000313" key="2">
    <source>
        <dbReference type="EMBL" id="CAB3988264.1"/>
    </source>
</evidence>